<dbReference type="GO" id="GO:0008061">
    <property type="term" value="F:chitin binding"/>
    <property type="evidence" value="ECO:0007669"/>
    <property type="project" value="InterPro"/>
</dbReference>
<gene>
    <name evidence="3" type="ORF">H4R18_003700</name>
</gene>
<feature type="signal peptide" evidence="1">
    <location>
        <begin position="1"/>
        <end position="21"/>
    </location>
</feature>
<dbReference type="Pfam" id="PF00704">
    <property type="entry name" value="Glyco_hydro_18"/>
    <property type="match status" value="1"/>
</dbReference>
<dbReference type="GO" id="GO:0004568">
    <property type="term" value="F:chitinase activity"/>
    <property type="evidence" value="ECO:0007669"/>
    <property type="project" value="TreeGrafter"/>
</dbReference>
<dbReference type="Gene3D" id="3.20.20.80">
    <property type="entry name" value="Glycosidases"/>
    <property type="match status" value="1"/>
</dbReference>
<feature type="domain" description="GH18" evidence="2">
    <location>
        <begin position="27"/>
        <end position="399"/>
    </location>
</feature>
<dbReference type="GO" id="GO:0006032">
    <property type="term" value="P:chitin catabolic process"/>
    <property type="evidence" value="ECO:0007669"/>
    <property type="project" value="TreeGrafter"/>
</dbReference>
<dbReference type="PANTHER" id="PTHR11177:SF392">
    <property type="entry name" value="HAP41P"/>
    <property type="match status" value="1"/>
</dbReference>
<dbReference type="Gene3D" id="3.10.50.10">
    <property type="match status" value="1"/>
</dbReference>
<dbReference type="PROSITE" id="PS51910">
    <property type="entry name" value="GH18_2"/>
    <property type="match status" value="1"/>
</dbReference>
<dbReference type="AlphaFoldDB" id="A0A9W8LGW4"/>
<dbReference type="PANTHER" id="PTHR11177">
    <property type="entry name" value="CHITINASE"/>
    <property type="match status" value="1"/>
</dbReference>
<dbReference type="SUPFAM" id="SSF51445">
    <property type="entry name" value="(Trans)glycosidases"/>
    <property type="match status" value="1"/>
</dbReference>
<organism evidence="3 4">
    <name type="scientific">Coemansia javaensis</name>
    <dbReference type="NCBI Taxonomy" id="2761396"/>
    <lineage>
        <taxon>Eukaryota</taxon>
        <taxon>Fungi</taxon>
        <taxon>Fungi incertae sedis</taxon>
        <taxon>Zoopagomycota</taxon>
        <taxon>Kickxellomycotina</taxon>
        <taxon>Kickxellomycetes</taxon>
        <taxon>Kickxellales</taxon>
        <taxon>Kickxellaceae</taxon>
        <taxon>Coemansia</taxon>
    </lineage>
</organism>
<proteinExistence type="predicted"/>
<reference evidence="3" key="1">
    <citation type="submission" date="2022-07" db="EMBL/GenBank/DDBJ databases">
        <title>Phylogenomic reconstructions and comparative analyses of Kickxellomycotina fungi.</title>
        <authorList>
            <person name="Reynolds N.K."/>
            <person name="Stajich J.E."/>
            <person name="Barry K."/>
            <person name="Grigoriev I.V."/>
            <person name="Crous P."/>
            <person name="Smith M.E."/>
        </authorList>
    </citation>
    <scope>NUCLEOTIDE SEQUENCE</scope>
    <source>
        <strain evidence="3">NBRC 105414</strain>
    </source>
</reference>
<dbReference type="SMART" id="SM00636">
    <property type="entry name" value="Glyco_18"/>
    <property type="match status" value="1"/>
</dbReference>
<dbReference type="InterPro" id="IPR001223">
    <property type="entry name" value="Glyco_hydro18_cat"/>
</dbReference>
<dbReference type="OrthoDB" id="73875at2759"/>
<protein>
    <recommendedName>
        <fullName evidence="2">GH18 domain-containing protein</fullName>
    </recommendedName>
</protein>
<evidence type="ECO:0000313" key="3">
    <source>
        <dbReference type="EMBL" id="KAJ2780000.1"/>
    </source>
</evidence>
<keyword evidence="1" id="KW-0732">Signal</keyword>
<dbReference type="GO" id="GO:0005576">
    <property type="term" value="C:extracellular region"/>
    <property type="evidence" value="ECO:0007669"/>
    <property type="project" value="TreeGrafter"/>
</dbReference>
<evidence type="ECO:0000256" key="1">
    <source>
        <dbReference type="SAM" id="SignalP"/>
    </source>
</evidence>
<accession>A0A9W8LGW4</accession>
<dbReference type="InterPro" id="IPR029070">
    <property type="entry name" value="Chitinase_insertion_sf"/>
</dbReference>
<feature type="chain" id="PRO_5040904720" description="GH18 domain-containing protein" evidence="1">
    <location>
        <begin position="22"/>
        <end position="399"/>
    </location>
</feature>
<dbReference type="InterPro" id="IPR011583">
    <property type="entry name" value="Chitinase_II/V-like_cat"/>
</dbReference>
<name>A0A9W8LGW4_9FUNG</name>
<dbReference type="EMBL" id="JANBUL010000154">
    <property type="protein sequence ID" value="KAJ2780000.1"/>
    <property type="molecule type" value="Genomic_DNA"/>
</dbReference>
<dbReference type="InterPro" id="IPR050314">
    <property type="entry name" value="Glycosyl_Hydrlase_18"/>
</dbReference>
<dbReference type="Proteomes" id="UP001140217">
    <property type="component" value="Unassembled WGS sequence"/>
</dbReference>
<sequence>MHLWSAAVAAAAGLLVLGAAAQTARPHIVVGYYDMDGPDVSGNISLAKYTHVNIAFAMPDLDGSLKMTNAGFDISQLASKAHAGGAKALLSVGGHAGSMWFSRIVRDKGRSAALVSSIVSAVRAHSLDGVDIVWTDPGRSALPCYSSDKANDTPNFLGFLKGLRAGLGSEFGARSKLITLGVPTEPFSVDGAPSADVSAFSDVADYAHIMAFGINGPRQDTTGPDAPLQYEAGKGEQRSLAGAISAWTRAGWPAGKLTAGIIFGGHSSIPAADMSLDPNNQYQKQSHVVPQGDVDDRPFLDPCSFAPSYAGLWQYRNLRGSGLLPAANETAQGLHARRDAATETPWIYSPAAGRFYSYEDATSVGAKARYAASRGLAGAMAWMIHMDHNNELVGAIHTP</sequence>
<dbReference type="GO" id="GO:0005975">
    <property type="term" value="P:carbohydrate metabolic process"/>
    <property type="evidence" value="ECO:0007669"/>
    <property type="project" value="InterPro"/>
</dbReference>
<keyword evidence="4" id="KW-1185">Reference proteome</keyword>
<comment type="caution">
    <text evidence="3">The sequence shown here is derived from an EMBL/GenBank/DDBJ whole genome shotgun (WGS) entry which is preliminary data.</text>
</comment>
<evidence type="ECO:0000313" key="4">
    <source>
        <dbReference type="Proteomes" id="UP001140217"/>
    </source>
</evidence>
<dbReference type="InterPro" id="IPR017853">
    <property type="entry name" value="GH"/>
</dbReference>
<evidence type="ECO:0000259" key="2">
    <source>
        <dbReference type="PROSITE" id="PS51910"/>
    </source>
</evidence>